<feature type="compositionally biased region" description="Acidic residues" evidence="1">
    <location>
        <begin position="66"/>
        <end position="84"/>
    </location>
</feature>
<keyword evidence="3" id="KW-1185">Reference proteome</keyword>
<feature type="compositionally biased region" description="Basic and acidic residues" evidence="1">
    <location>
        <begin position="85"/>
        <end position="94"/>
    </location>
</feature>
<dbReference type="InterPro" id="IPR058742">
    <property type="entry name" value="DUF7989"/>
</dbReference>
<feature type="compositionally biased region" description="Basic and acidic residues" evidence="1">
    <location>
        <begin position="107"/>
        <end position="116"/>
    </location>
</feature>
<protein>
    <submittedName>
        <fullName evidence="2">Uncharacterized protein</fullName>
    </submittedName>
</protein>
<dbReference type="InParanoid" id="A0A554NFB2"/>
<dbReference type="OrthoDB" id="306312at2157"/>
<evidence type="ECO:0000256" key="1">
    <source>
        <dbReference type="SAM" id="MobiDB-lite"/>
    </source>
</evidence>
<evidence type="ECO:0000313" key="2">
    <source>
        <dbReference type="EMBL" id="TSD16076.1"/>
    </source>
</evidence>
<feature type="region of interest" description="Disordered" evidence="1">
    <location>
        <begin position="1"/>
        <end position="116"/>
    </location>
</feature>
<organism evidence="2 3">
    <name type="scientific">Haloglomus irregulare</name>
    <dbReference type="NCBI Taxonomy" id="2234134"/>
    <lineage>
        <taxon>Archaea</taxon>
        <taxon>Methanobacteriati</taxon>
        <taxon>Methanobacteriota</taxon>
        <taxon>Stenosarchaea group</taxon>
        <taxon>Halobacteria</taxon>
        <taxon>Halobacteriales</taxon>
        <taxon>Natronomonadaceae</taxon>
        <taxon>Haloglomus</taxon>
    </lineage>
</organism>
<evidence type="ECO:0000313" key="3">
    <source>
        <dbReference type="Proteomes" id="UP000319894"/>
    </source>
</evidence>
<proteinExistence type="predicted"/>
<comment type="caution">
    <text evidence="2">The sequence shown here is derived from an EMBL/GenBank/DDBJ whole genome shotgun (WGS) entry which is preliminary data.</text>
</comment>
<dbReference type="Pfam" id="PF25951">
    <property type="entry name" value="DUF7989"/>
    <property type="match status" value="1"/>
</dbReference>
<gene>
    <name evidence="2" type="ORF">DP107_02540</name>
</gene>
<dbReference type="RefSeq" id="WP_144260556.1">
    <property type="nucleotide sequence ID" value="NZ_QMDX01000001.1"/>
</dbReference>
<name>A0A554NFB2_9EURY</name>
<dbReference type="Proteomes" id="UP000319894">
    <property type="component" value="Unassembled WGS sequence"/>
</dbReference>
<dbReference type="EMBL" id="QMDX01000001">
    <property type="protein sequence ID" value="TSD16076.1"/>
    <property type="molecule type" value="Genomic_DNA"/>
</dbReference>
<dbReference type="AlphaFoldDB" id="A0A554NFB2"/>
<accession>A0A554NFB2</accession>
<reference evidence="2 3" key="1">
    <citation type="submission" date="2018-06" db="EMBL/GenBank/DDBJ databases">
        <title>Natronomonas sp. F16-60 a new haloarchaeon isolated from a solar saltern of Isla Cristina, Huelva, Spain.</title>
        <authorList>
            <person name="Duran-Viseras A."/>
            <person name="Sanchez-Porro C."/>
            <person name="Ventosa A."/>
        </authorList>
    </citation>
    <scope>NUCLEOTIDE SEQUENCE [LARGE SCALE GENOMIC DNA]</scope>
    <source>
        <strain evidence="2 3">F16-60</strain>
    </source>
</reference>
<sequence length="116" mass="12358">MTKDTDTPETETEDAPTTLGELDHTNPFTGKAFGATQTYDRGRTIAADGGTDPEREDADAAAGEAAEAEVEADADTDADADADREELRDIEHTPPGDAEGTNGVYERGNEGREEQR</sequence>